<name>A0AAV2RQP8_MEGNR</name>
<dbReference type="EMBL" id="CAXKWB010029159">
    <property type="protein sequence ID" value="CAL4135247.1"/>
    <property type="molecule type" value="Genomic_DNA"/>
</dbReference>
<organism evidence="1 2">
    <name type="scientific">Meganyctiphanes norvegica</name>
    <name type="common">Northern krill</name>
    <name type="synonym">Thysanopoda norvegica</name>
    <dbReference type="NCBI Taxonomy" id="48144"/>
    <lineage>
        <taxon>Eukaryota</taxon>
        <taxon>Metazoa</taxon>
        <taxon>Ecdysozoa</taxon>
        <taxon>Arthropoda</taxon>
        <taxon>Crustacea</taxon>
        <taxon>Multicrustacea</taxon>
        <taxon>Malacostraca</taxon>
        <taxon>Eumalacostraca</taxon>
        <taxon>Eucarida</taxon>
        <taxon>Euphausiacea</taxon>
        <taxon>Euphausiidae</taxon>
        <taxon>Meganyctiphanes</taxon>
    </lineage>
</organism>
<feature type="non-terminal residue" evidence="1">
    <location>
        <position position="1"/>
    </location>
</feature>
<evidence type="ECO:0000313" key="2">
    <source>
        <dbReference type="Proteomes" id="UP001497623"/>
    </source>
</evidence>
<gene>
    <name evidence="1" type="ORF">MNOR_LOCUS27547</name>
</gene>
<comment type="caution">
    <text evidence="1">The sequence shown here is derived from an EMBL/GenBank/DDBJ whole genome shotgun (WGS) entry which is preliminary data.</text>
</comment>
<proteinExistence type="predicted"/>
<sequence length="124" mass="14412">GQYVTLAILKNLKNGENVIINSIVSGNISINIHSETFDKKFYFKAQKELSVHYYRDDGKSQIQTLQHLKQRGFSVTLPEEVNYLALKEVHEFIQGTHYYLSKVETDRHIGKSPKPFEYTFRCSI</sequence>
<evidence type="ECO:0000313" key="1">
    <source>
        <dbReference type="EMBL" id="CAL4135247.1"/>
    </source>
</evidence>
<dbReference type="Proteomes" id="UP001497623">
    <property type="component" value="Unassembled WGS sequence"/>
</dbReference>
<reference evidence="1 2" key="1">
    <citation type="submission" date="2024-05" db="EMBL/GenBank/DDBJ databases">
        <authorList>
            <person name="Wallberg A."/>
        </authorList>
    </citation>
    <scope>NUCLEOTIDE SEQUENCE [LARGE SCALE GENOMIC DNA]</scope>
</reference>
<protein>
    <submittedName>
        <fullName evidence="1">Uncharacterized protein</fullName>
    </submittedName>
</protein>
<accession>A0AAV2RQP8</accession>
<keyword evidence="2" id="KW-1185">Reference proteome</keyword>
<dbReference type="AlphaFoldDB" id="A0AAV2RQP8"/>